<dbReference type="Pfam" id="PF00595">
    <property type="entry name" value="PDZ"/>
    <property type="match status" value="4"/>
</dbReference>
<organism evidence="5 6">
    <name type="scientific">Necator americanus</name>
    <name type="common">Human hookworm</name>
    <dbReference type="NCBI Taxonomy" id="51031"/>
    <lineage>
        <taxon>Eukaryota</taxon>
        <taxon>Metazoa</taxon>
        <taxon>Ecdysozoa</taxon>
        <taxon>Nematoda</taxon>
        <taxon>Chromadorea</taxon>
        <taxon>Rhabditida</taxon>
        <taxon>Rhabditina</taxon>
        <taxon>Rhabditomorpha</taxon>
        <taxon>Strongyloidea</taxon>
        <taxon>Ancylostomatidae</taxon>
        <taxon>Bunostominae</taxon>
        <taxon>Necator</taxon>
    </lineage>
</organism>
<evidence type="ECO:0000313" key="6">
    <source>
        <dbReference type="Proteomes" id="UP001303046"/>
    </source>
</evidence>
<feature type="region of interest" description="Disordered" evidence="3">
    <location>
        <begin position="502"/>
        <end position="522"/>
    </location>
</feature>
<dbReference type="PANTHER" id="PTHR23119:SF44">
    <property type="entry name" value="PROTEIN LAP4"/>
    <property type="match status" value="1"/>
</dbReference>
<dbReference type="InterPro" id="IPR050614">
    <property type="entry name" value="Synaptic_Scaffolding_LAP-MAGUK"/>
</dbReference>
<dbReference type="SMART" id="SM00364">
    <property type="entry name" value="LRR_BAC"/>
    <property type="match status" value="9"/>
</dbReference>
<dbReference type="PANTHER" id="PTHR23119">
    <property type="entry name" value="DISCS LARGE"/>
    <property type="match status" value="1"/>
</dbReference>
<dbReference type="InterPro" id="IPR003591">
    <property type="entry name" value="Leu-rich_rpt_typical-subtyp"/>
</dbReference>
<dbReference type="Gene3D" id="3.80.10.10">
    <property type="entry name" value="Ribonuclease Inhibitor"/>
    <property type="match status" value="2"/>
</dbReference>
<dbReference type="Proteomes" id="UP001303046">
    <property type="component" value="Unassembled WGS sequence"/>
</dbReference>
<evidence type="ECO:0000313" key="5">
    <source>
        <dbReference type="EMBL" id="KAK6766808.1"/>
    </source>
</evidence>
<sequence>MPSFFCIPLACNRQIDSLDRRQNNLQAVPHDIDRYRGLEELLLAMNHIKELPKTLFRLTKLRLLDLSDNDIFCVPPEIASLSNLVELNLSRNDISDLPEQLKECKMLMILDLSSNPITRLPDTIAHCVSLTHLGLNDVSLTQLPVDIGQLINLRSLEARDNLIRTLPTSITHMKNLQVIDLGQNELDQLPAEMGCLESLRELYVDSNDLESLPEQLTKCSYLEQLDASENRLSSLPEEIGDLSQLTDVNLADNELQTIPNSIGRLKKLTILKLEKNHIHHLTQSIGSCEQLTELFLTHNLLQELPSSIGNLRNLKNLNVDQNKLAAIPSTIGGCASLTVLSLRENEITEIPMDIGKCEKLTVLDLCNNRLSHLPFTINVLFKLQALWLSENQSQAMLKLQVERDPRTGVKVLSCYLLPQLSAHPQNDRTGQNRSFVGGPKVHFPDQDATVDEDKLPIGQFERHDTPHPKPQKLKKSSIDGHVIHHDGQNQNQPATLVLSKKPAAGMDSSPTGAPQPAPRSALKFQSVPPTEYEPEHNVPIAEPQIQERVQERSTVLSPTTMSRDGVPRKITITRDANGHLGLSIAGGLGSTPFIDGDCSLFVSRITPDGPADIAGLRVNDKLMKVNDVDVTCASHDEAVRAMNEPSGFVELSVLRRESAAPSFVRSPEQSLDVSFITDPGDLPMHNRETLSVTLKRDGSGSPGFAVASSYAGATDGLFISYITPNGPASCQGKLCVGDRVVSINGTRLKGVRHDQAVALLTGNPFEDVYITVMRDFIPRVSPLPLPSTPLITSSPTTHSPQPHPENVINKFPSASLLPPSQNADTSSWDGTTEEVILLKDGKSLGLSIVGGCDHSSHPFGVDRPGVFISKIAANSPAARCQRLRIGDRILEVNERDIRKAHHIEAVEALKQSGPRVVLLVTHEPQPPGMRVIEVSRKDGQSLGISIHGGVGKPAANPADERDEGIFIEKVEPSSVCHRAGLQVGHRLIEVNGDSLLGCDQSEAAAILRASNELRILVCDGYNKPTVPRIDDRTITSSQSSSSNVLVDENKLVSTSSISTVANTSIQNGEHHLEASRFDDPPLASSSPLPSTPLTSAPASKATRIPPAVAPKPTLRNSQLQNVPIVGDLTQPEKLTFASKVKNFEREIEVQRLATKHTSASSLPSPAMKPLITDNDVLKMKEEEGRRRGTANREAVSPLESGAGFEKMLDDCVKSNIGSNLRKIDNSSPSSHLINSDTPLNEVERRAMEQQRRSEWRAARLRSLDQERAEADAIMDRLQLISLPAIGEDVCVPPSERILSNDISVERSMVVDAVTGERTVTVVEKSVTKREIDVALAGGEIDYADK</sequence>
<keyword evidence="1" id="KW-0433">Leucine-rich repeat</keyword>
<dbReference type="InterPro" id="IPR036034">
    <property type="entry name" value="PDZ_sf"/>
</dbReference>
<dbReference type="EMBL" id="JAVFWL010000006">
    <property type="protein sequence ID" value="KAK6766808.1"/>
    <property type="molecule type" value="Genomic_DNA"/>
</dbReference>
<proteinExistence type="predicted"/>
<feature type="domain" description="PDZ" evidence="4">
    <location>
        <begin position="834"/>
        <end position="924"/>
    </location>
</feature>
<dbReference type="PROSITE" id="PS50106">
    <property type="entry name" value="PDZ"/>
    <property type="match status" value="4"/>
</dbReference>
<gene>
    <name evidence="5" type="primary">Necator_chrX.g26386</name>
    <name evidence="5" type="ORF">RB195_026219</name>
</gene>
<evidence type="ECO:0000256" key="2">
    <source>
        <dbReference type="ARBA" id="ARBA00022737"/>
    </source>
</evidence>
<dbReference type="InterPro" id="IPR055414">
    <property type="entry name" value="LRR_R13L4/SHOC2-like"/>
</dbReference>
<dbReference type="SUPFAM" id="SSF52058">
    <property type="entry name" value="L domain-like"/>
    <property type="match status" value="1"/>
</dbReference>
<feature type="domain" description="PDZ" evidence="4">
    <location>
        <begin position="691"/>
        <end position="760"/>
    </location>
</feature>
<dbReference type="Gene3D" id="2.30.42.10">
    <property type="match status" value="4"/>
</dbReference>
<keyword evidence="6" id="KW-1185">Reference proteome</keyword>
<keyword evidence="2" id="KW-0677">Repeat</keyword>
<reference evidence="5 6" key="1">
    <citation type="submission" date="2023-08" db="EMBL/GenBank/DDBJ databases">
        <title>A Necator americanus chromosomal reference genome.</title>
        <authorList>
            <person name="Ilik V."/>
            <person name="Petrzelkova K.J."/>
            <person name="Pardy F."/>
            <person name="Fuh T."/>
            <person name="Niatou-Singa F.S."/>
            <person name="Gouil Q."/>
            <person name="Baker L."/>
            <person name="Ritchie M.E."/>
            <person name="Jex A.R."/>
            <person name="Gazzola D."/>
            <person name="Li H."/>
            <person name="Toshio Fujiwara R."/>
            <person name="Zhan B."/>
            <person name="Aroian R.V."/>
            <person name="Pafco B."/>
            <person name="Schwarz E.M."/>
        </authorList>
    </citation>
    <scope>NUCLEOTIDE SEQUENCE [LARGE SCALE GENOMIC DNA]</scope>
    <source>
        <strain evidence="5 6">Aroian</strain>
        <tissue evidence="5">Whole animal</tissue>
    </source>
</reference>
<accession>A0ABR1EW15</accession>
<feature type="region of interest" description="Disordered" evidence="3">
    <location>
        <begin position="1075"/>
        <end position="1115"/>
    </location>
</feature>
<dbReference type="SMART" id="SM00369">
    <property type="entry name" value="LRR_TYP"/>
    <property type="match status" value="13"/>
</dbReference>
<name>A0ABR1EW15_NECAM</name>
<comment type="caution">
    <text evidence="5">The sequence shown here is derived from an EMBL/GenBank/DDBJ whole genome shotgun (WGS) entry which is preliminary data.</text>
</comment>
<dbReference type="Pfam" id="PF13855">
    <property type="entry name" value="LRR_8"/>
    <property type="match status" value="3"/>
</dbReference>
<evidence type="ECO:0000256" key="1">
    <source>
        <dbReference type="ARBA" id="ARBA00022614"/>
    </source>
</evidence>
<dbReference type="Pfam" id="PF23598">
    <property type="entry name" value="LRR_14"/>
    <property type="match status" value="1"/>
</dbReference>
<evidence type="ECO:0000256" key="3">
    <source>
        <dbReference type="SAM" id="MobiDB-lite"/>
    </source>
</evidence>
<dbReference type="SMART" id="SM00228">
    <property type="entry name" value="PDZ"/>
    <property type="match status" value="4"/>
</dbReference>
<feature type="domain" description="PDZ" evidence="4">
    <location>
        <begin position="931"/>
        <end position="1012"/>
    </location>
</feature>
<evidence type="ECO:0000259" key="4">
    <source>
        <dbReference type="PROSITE" id="PS50106"/>
    </source>
</evidence>
<dbReference type="SUPFAM" id="SSF50156">
    <property type="entry name" value="PDZ domain-like"/>
    <property type="match status" value="4"/>
</dbReference>
<dbReference type="InterPro" id="IPR001611">
    <property type="entry name" value="Leu-rich_rpt"/>
</dbReference>
<feature type="domain" description="PDZ" evidence="4">
    <location>
        <begin position="569"/>
        <end position="657"/>
    </location>
</feature>
<feature type="compositionally biased region" description="Low complexity" evidence="3">
    <location>
        <begin position="1080"/>
        <end position="1099"/>
    </location>
</feature>
<dbReference type="InterPro" id="IPR032675">
    <property type="entry name" value="LRR_dom_sf"/>
</dbReference>
<protein>
    <recommendedName>
        <fullName evidence="4">PDZ domain-containing protein</fullName>
    </recommendedName>
</protein>
<dbReference type="InterPro" id="IPR001478">
    <property type="entry name" value="PDZ"/>
</dbReference>
<dbReference type="PROSITE" id="PS51450">
    <property type="entry name" value="LRR"/>
    <property type="match status" value="4"/>
</dbReference>